<dbReference type="Proteomes" id="UP001303373">
    <property type="component" value="Chromosome 10"/>
</dbReference>
<sequence>MPSIASGFKRRTWHPDGYFVSTNHQNIPLQILNDVLASPPIYWAKGLPLDMLEETLQQSLCFGLFRNDLNVKETQRLSNAENFQQSDDEENLSLHANTTDEPSSRSVLTEKSFIGFARCITDFTTFSYLKHVWVD</sequence>
<accession>A0AAQ3RDL9</accession>
<evidence type="ECO:0000313" key="1">
    <source>
        <dbReference type="EMBL" id="WPH03553.1"/>
    </source>
</evidence>
<dbReference type="EMBL" id="CP138589">
    <property type="protein sequence ID" value="WPH03553.1"/>
    <property type="molecule type" value="Genomic_DNA"/>
</dbReference>
<keyword evidence="2" id="KW-1185">Reference proteome</keyword>
<dbReference type="Gene3D" id="3.40.630.30">
    <property type="match status" value="1"/>
</dbReference>
<evidence type="ECO:0000313" key="2">
    <source>
        <dbReference type="Proteomes" id="UP001303373"/>
    </source>
</evidence>
<dbReference type="InterPro" id="IPR053144">
    <property type="entry name" value="Acetyltransferase_Butenolide"/>
</dbReference>
<protein>
    <submittedName>
        <fullName evidence="1">Gcn5-related n-acetyltransferase</fullName>
    </submittedName>
</protein>
<proteinExistence type="predicted"/>
<gene>
    <name evidence="1" type="ORF">R9X50_00643400</name>
</gene>
<organism evidence="1 2">
    <name type="scientific">Acrodontium crateriforme</name>
    <dbReference type="NCBI Taxonomy" id="150365"/>
    <lineage>
        <taxon>Eukaryota</taxon>
        <taxon>Fungi</taxon>
        <taxon>Dikarya</taxon>
        <taxon>Ascomycota</taxon>
        <taxon>Pezizomycotina</taxon>
        <taxon>Dothideomycetes</taxon>
        <taxon>Dothideomycetidae</taxon>
        <taxon>Mycosphaerellales</taxon>
        <taxon>Teratosphaeriaceae</taxon>
        <taxon>Acrodontium</taxon>
    </lineage>
</organism>
<dbReference type="PANTHER" id="PTHR43233">
    <property type="entry name" value="FAMILY N-ACETYLTRANSFERASE, PUTATIVE (AFU_ORTHOLOGUE AFUA_6G03350)-RELATED"/>
    <property type="match status" value="1"/>
</dbReference>
<dbReference type="PANTHER" id="PTHR43233:SF1">
    <property type="entry name" value="FAMILY N-ACETYLTRANSFERASE, PUTATIVE (AFU_ORTHOLOGUE AFUA_6G03350)-RELATED"/>
    <property type="match status" value="1"/>
</dbReference>
<dbReference type="AlphaFoldDB" id="A0AAQ3RDL9"/>
<reference evidence="1 2" key="1">
    <citation type="submission" date="2023-11" db="EMBL/GenBank/DDBJ databases">
        <title>An acidophilic fungus is an integral part of prey digestion in a carnivorous sundew plant.</title>
        <authorList>
            <person name="Tsai I.J."/>
        </authorList>
    </citation>
    <scope>NUCLEOTIDE SEQUENCE [LARGE SCALE GENOMIC DNA]</scope>
    <source>
        <strain evidence="1">169a</strain>
    </source>
</reference>
<name>A0AAQ3RDL9_9PEZI</name>